<dbReference type="AlphaFoldDB" id="A0A0V0QZ67"/>
<accession>A0A0V0QZ67</accession>
<dbReference type="InterPro" id="IPR014710">
    <property type="entry name" value="RmlC-like_jellyroll"/>
</dbReference>
<dbReference type="InterPro" id="IPR018490">
    <property type="entry name" value="cNMP-bd_dom_sf"/>
</dbReference>
<keyword evidence="6" id="KW-1185">Reference proteome</keyword>
<dbReference type="CDD" id="cd00038">
    <property type="entry name" value="CAP_ED"/>
    <property type="match status" value="1"/>
</dbReference>
<dbReference type="Proteomes" id="UP000054937">
    <property type="component" value="Unassembled WGS sequence"/>
</dbReference>
<dbReference type="GO" id="GO:0016491">
    <property type="term" value="F:oxidoreductase activity"/>
    <property type="evidence" value="ECO:0007669"/>
    <property type="project" value="UniProtKB-KW"/>
</dbReference>
<keyword evidence="3" id="KW-0175">Coiled coil</keyword>
<dbReference type="InParanoid" id="A0A0V0QZ67"/>
<organism evidence="5 6">
    <name type="scientific">Pseudocohnilembus persalinus</name>
    <name type="common">Ciliate</name>
    <dbReference type="NCBI Taxonomy" id="266149"/>
    <lineage>
        <taxon>Eukaryota</taxon>
        <taxon>Sar</taxon>
        <taxon>Alveolata</taxon>
        <taxon>Ciliophora</taxon>
        <taxon>Intramacronucleata</taxon>
        <taxon>Oligohymenophorea</taxon>
        <taxon>Scuticociliatia</taxon>
        <taxon>Philasterida</taxon>
        <taxon>Pseudocohnilembidae</taxon>
        <taxon>Pseudocohnilembus</taxon>
    </lineage>
</organism>
<sequence>MFNFLQEIGDIAIFVNNVGVLAIKEFLKMERQEIQDQVDINCGSVCIMLKFQLEYVKNNRQRKILIMNLSSVSGDCILGYYQVYCGSKAFVSRFLENVIYEIEEEKKNKKNKNYDNLEIFVLKPGFIKTQMTGGKMGINTKQAVLGSFNMLGKKKITDGHWIHQIQNKITRMFVFESKYMNLEDCNFGVLSKQAFNKVLYQAEIEKLEKQVEQIKLIPSLKYTSTLLLEDLLKNSETCQFLKGNYLFKEGEKVSYCYIVIEGEIQLEKIAHDNLEQEQLSQDPNQQIQVEQRQQDQKEDNQNNIYQLRLYILGKNEFVGDEDIINKKKVRQYSARVISQSAKLLKVKKEILVIQIYNENLGKKYLEQQQLENDKNNEALGYNNQNQILEFCKNQREQEKEKKINQLDFQKLKHQEIFKDQIYLDRFQSLLKNESILKQNEIQKQIEQDKQNKLFQLQQQQKELIEKSKKKQQQQIQKSKEENLQMFYNKNQDNLEIQQQQELKIIQLKNEEKIKNNQPYQQCQQKNDKRKNIFAIHIKNKFAQKQQLNKNGSEINNNNLNEIYFHQGQDLLQKQHYNEFISRQDQDFRDKNVHPLRFPNSEEYLKKMKEKNSPTFDISIKNKMVDRVQMFKITDSPKKISKAHHNIDKVNMIPSVLIFNRYLKDLLKQKGLASSSYSDWTQESGSSIKNQISIQTDNEGDKFIKIEKTEDQKISFSNDEGIWIKFGKSQPKHLRFKFSSTNKETEDTNLRLKNDSDDLTVVSFRCGNAGFIRVNDQQMVGFYNSTVSEKSTTDVKWTQCDVLLDWDKQSVDIFIDETYKGQGEFYHSEVSKVDKLQMYNLKPGTVSYFKNLEVCDEKCENFNWGKNMKSSIILISILSFAILM</sequence>
<evidence type="ECO:0000256" key="1">
    <source>
        <dbReference type="ARBA" id="ARBA00022857"/>
    </source>
</evidence>
<evidence type="ECO:0000313" key="5">
    <source>
        <dbReference type="EMBL" id="KRX07554.1"/>
    </source>
</evidence>
<comment type="caution">
    <text evidence="5">The sequence shown here is derived from an EMBL/GenBank/DDBJ whole genome shotgun (WGS) entry which is preliminary data.</text>
</comment>
<dbReference type="GO" id="GO:0005783">
    <property type="term" value="C:endoplasmic reticulum"/>
    <property type="evidence" value="ECO:0007669"/>
    <property type="project" value="TreeGrafter"/>
</dbReference>
<gene>
    <name evidence="5" type="ORF">PPERSA_11103</name>
</gene>
<keyword evidence="2" id="KW-0560">Oxidoreductase</keyword>
<reference evidence="5 6" key="1">
    <citation type="journal article" date="2015" name="Sci. Rep.">
        <title>Genome of the facultative scuticociliatosis pathogen Pseudocohnilembus persalinus provides insight into its virulence through horizontal gene transfer.</title>
        <authorList>
            <person name="Xiong J."/>
            <person name="Wang G."/>
            <person name="Cheng J."/>
            <person name="Tian M."/>
            <person name="Pan X."/>
            <person name="Warren A."/>
            <person name="Jiang C."/>
            <person name="Yuan D."/>
            <person name="Miao W."/>
        </authorList>
    </citation>
    <scope>NUCLEOTIDE SEQUENCE [LARGE SCALE GENOMIC DNA]</scope>
    <source>
        <strain evidence="5">36N120E</strain>
    </source>
</reference>
<dbReference type="PANTHER" id="PTHR43086:SF2">
    <property type="entry name" value="HYDROXYSTEROID DEHYDROGENASE-LIKE PROTEIN 1"/>
    <property type="match status" value="1"/>
</dbReference>
<dbReference type="InterPro" id="IPR000595">
    <property type="entry name" value="cNMP-bd_dom"/>
</dbReference>
<dbReference type="Pfam" id="PF00106">
    <property type="entry name" value="adh_short"/>
    <property type="match status" value="1"/>
</dbReference>
<evidence type="ECO:0000259" key="4">
    <source>
        <dbReference type="PROSITE" id="PS50042"/>
    </source>
</evidence>
<evidence type="ECO:0000256" key="2">
    <source>
        <dbReference type="ARBA" id="ARBA00023002"/>
    </source>
</evidence>
<dbReference type="Gene3D" id="3.40.50.720">
    <property type="entry name" value="NAD(P)-binding Rossmann-like Domain"/>
    <property type="match status" value="1"/>
</dbReference>
<dbReference type="SUPFAM" id="SSF51206">
    <property type="entry name" value="cAMP-binding domain-like"/>
    <property type="match status" value="1"/>
</dbReference>
<feature type="coiled-coil region" evidence="3">
    <location>
        <begin position="446"/>
        <end position="481"/>
    </location>
</feature>
<feature type="domain" description="Cyclic nucleotide-binding" evidence="4">
    <location>
        <begin position="219"/>
        <end position="266"/>
    </location>
</feature>
<dbReference type="InterPro" id="IPR002347">
    <property type="entry name" value="SDR_fam"/>
</dbReference>
<proteinExistence type="predicted"/>
<evidence type="ECO:0000256" key="3">
    <source>
        <dbReference type="SAM" id="Coils"/>
    </source>
</evidence>
<dbReference type="InterPro" id="IPR036291">
    <property type="entry name" value="NAD(P)-bd_dom_sf"/>
</dbReference>
<dbReference type="PROSITE" id="PS50042">
    <property type="entry name" value="CNMP_BINDING_3"/>
    <property type="match status" value="1"/>
</dbReference>
<protein>
    <submittedName>
        <fullName evidence="5">Cyclic nucleotide-binding protein</fullName>
    </submittedName>
</protein>
<keyword evidence="1" id="KW-0521">NADP</keyword>
<dbReference type="GO" id="GO:0030497">
    <property type="term" value="P:fatty acid elongation"/>
    <property type="evidence" value="ECO:0007669"/>
    <property type="project" value="TreeGrafter"/>
</dbReference>
<dbReference type="EMBL" id="LDAU01000082">
    <property type="protein sequence ID" value="KRX07554.1"/>
    <property type="molecule type" value="Genomic_DNA"/>
</dbReference>
<name>A0A0V0QZ67_PSEPJ</name>
<evidence type="ECO:0000313" key="6">
    <source>
        <dbReference type="Proteomes" id="UP000054937"/>
    </source>
</evidence>
<dbReference type="Gene3D" id="2.60.120.10">
    <property type="entry name" value="Jelly Rolls"/>
    <property type="match status" value="1"/>
</dbReference>
<dbReference type="PANTHER" id="PTHR43086">
    <property type="entry name" value="VERY-LONG-CHAIN 3-OXOOACYL-COA REDUCTASE"/>
    <property type="match status" value="1"/>
</dbReference>
<dbReference type="OrthoDB" id="284871at2759"/>
<dbReference type="SUPFAM" id="SSF51735">
    <property type="entry name" value="NAD(P)-binding Rossmann-fold domains"/>
    <property type="match status" value="1"/>
</dbReference>